<protein>
    <submittedName>
        <fullName evidence="1">Uncharacterized protein</fullName>
    </submittedName>
</protein>
<name>A0A6J7X6G7_9CAUD</name>
<gene>
    <name evidence="1" type="ORF">UFOVP760_5</name>
</gene>
<organism evidence="1">
    <name type="scientific">uncultured Caudovirales phage</name>
    <dbReference type="NCBI Taxonomy" id="2100421"/>
    <lineage>
        <taxon>Viruses</taxon>
        <taxon>Duplodnaviria</taxon>
        <taxon>Heunggongvirae</taxon>
        <taxon>Uroviricota</taxon>
        <taxon>Caudoviricetes</taxon>
        <taxon>Peduoviridae</taxon>
        <taxon>Maltschvirus</taxon>
        <taxon>Maltschvirus maltsch</taxon>
    </lineage>
</organism>
<accession>A0A6J7X6G7</accession>
<sequence>MKVQQLIEMLQKFDPELPVFVEGYEGGYDTPQLPFQSPVKLNVHDYENEWYYGRHELHRVSDTVKADCEAVIISR</sequence>
<evidence type="ECO:0000313" key="1">
    <source>
        <dbReference type="EMBL" id="CAB5226225.1"/>
    </source>
</evidence>
<dbReference type="EMBL" id="LR798360">
    <property type="protein sequence ID" value="CAB5226225.1"/>
    <property type="molecule type" value="Genomic_DNA"/>
</dbReference>
<proteinExistence type="predicted"/>
<reference evidence="1" key="1">
    <citation type="submission" date="2020-05" db="EMBL/GenBank/DDBJ databases">
        <authorList>
            <person name="Chiriac C."/>
            <person name="Salcher M."/>
            <person name="Ghai R."/>
            <person name="Kavagutti S V."/>
        </authorList>
    </citation>
    <scope>NUCLEOTIDE SEQUENCE</scope>
</reference>